<dbReference type="PANTHER" id="PTHR33498:SF1">
    <property type="entry name" value="TRANSPOSASE FOR INSERTION SEQUENCE ELEMENT IS1557"/>
    <property type="match status" value="1"/>
</dbReference>
<gene>
    <name evidence="4" type="ORF">ERJ70_04005</name>
</gene>
<dbReference type="Pfam" id="PF01610">
    <property type="entry name" value="DDE_Tnp_ISL3"/>
    <property type="match status" value="1"/>
</dbReference>
<dbReference type="InterPro" id="IPR002560">
    <property type="entry name" value="Transposase_DDE"/>
</dbReference>
<evidence type="ECO:0000313" key="4">
    <source>
        <dbReference type="EMBL" id="QTM98532.1"/>
    </source>
</evidence>
<dbReference type="Pfam" id="PF14690">
    <property type="entry name" value="Zn_ribbon_ISL3"/>
    <property type="match status" value="1"/>
</dbReference>
<proteinExistence type="predicted"/>
<name>A0ABX7VW11_9BACI</name>
<dbReference type="NCBIfam" id="NF033550">
    <property type="entry name" value="transpos_ISL3"/>
    <property type="match status" value="1"/>
</dbReference>
<feature type="region of interest" description="Disordered" evidence="1">
    <location>
        <begin position="304"/>
        <end position="342"/>
    </location>
</feature>
<dbReference type="InterPro" id="IPR047951">
    <property type="entry name" value="Transpos_ISL3"/>
</dbReference>
<dbReference type="EMBL" id="CP046956">
    <property type="protein sequence ID" value="QTM98532.1"/>
    <property type="molecule type" value="Genomic_DNA"/>
</dbReference>
<feature type="domain" description="Transposase IS204/IS1001/IS1096/IS1165 DDE" evidence="2">
    <location>
        <begin position="151"/>
        <end position="300"/>
    </location>
</feature>
<keyword evidence="5" id="KW-1185">Reference proteome</keyword>
<dbReference type="InterPro" id="IPR029261">
    <property type="entry name" value="Transposase_Znf"/>
</dbReference>
<dbReference type="Proteomes" id="UP000665043">
    <property type="component" value="Chromosome"/>
</dbReference>
<feature type="domain" description="Transposase IS204/IS1001/IS1096/IS1165 zinc-finger" evidence="3">
    <location>
        <begin position="39"/>
        <end position="84"/>
    </location>
</feature>
<protein>
    <submittedName>
        <fullName evidence="4">ISL3 family transposase</fullName>
    </submittedName>
</protein>
<sequence>MQRHFIIELLGIKDKQVDVWNIEEEGSVLRVELYTRQRQQKCPFCKEKTKRVHGYRNQAIQGPVLSNKAVRLSLRKRRYLCTSCGRTFYERLQMVEFYQRCTSALKTPALTYTAFHSFTTAARLAGMTTNRLLRLFDQQQLKTRKVLPRAIAIDEFKGDAGGERFQTNVVDVENREIIDILPDRKVETIEKYLRSCDTSKVEIVVMNLSKSFKQAVRKVLGDPLIIADRFHFMRQIYWGLDEVRREVQREVDKQTRIHMKRSKKLLWKSPSKLSEEGRQKVEKLLQIHPRLKEAYALERNSVAEEISETPAEKRAAETPQRALRGGSGVRPRKASLFPLRSE</sequence>
<dbReference type="RefSeq" id="WP_209367334.1">
    <property type="nucleotide sequence ID" value="NZ_CP046956.1"/>
</dbReference>
<evidence type="ECO:0000313" key="5">
    <source>
        <dbReference type="Proteomes" id="UP000665043"/>
    </source>
</evidence>
<evidence type="ECO:0000259" key="3">
    <source>
        <dbReference type="Pfam" id="PF14690"/>
    </source>
</evidence>
<evidence type="ECO:0000259" key="2">
    <source>
        <dbReference type="Pfam" id="PF01610"/>
    </source>
</evidence>
<organism evidence="4 5">
    <name type="scientific">Sediminibacillus dalangtanensis</name>
    <dbReference type="NCBI Taxonomy" id="2729421"/>
    <lineage>
        <taxon>Bacteria</taxon>
        <taxon>Bacillati</taxon>
        <taxon>Bacillota</taxon>
        <taxon>Bacilli</taxon>
        <taxon>Bacillales</taxon>
        <taxon>Bacillaceae</taxon>
        <taxon>Sediminibacillus</taxon>
    </lineage>
</organism>
<reference evidence="4 5" key="1">
    <citation type="submission" date="2019-12" db="EMBL/GenBank/DDBJ databases">
        <title>The whole genome sequencing of a strain isolated from a Mars analog, Dalangtan Playa.</title>
        <authorList>
            <person name="Huang T."/>
        </authorList>
    </citation>
    <scope>NUCLEOTIDE SEQUENCE [LARGE SCALE GENOMIC DNA]</scope>
    <source>
        <strain evidence="4 5">DP4-553-S</strain>
    </source>
</reference>
<dbReference type="PANTHER" id="PTHR33498">
    <property type="entry name" value="TRANSPOSASE FOR INSERTION SEQUENCE ELEMENT IS1557"/>
    <property type="match status" value="1"/>
</dbReference>
<accession>A0ABX7VW11</accession>
<evidence type="ECO:0000256" key="1">
    <source>
        <dbReference type="SAM" id="MobiDB-lite"/>
    </source>
</evidence>